<name>A0A3G8YAK0_9DEIO</name>
<evidence type="ECO:0000313" key="3">
    <source>
        <dbReference type="EMBL" id="AZI41930.1"/>
    </source>
</evidence>
<dbReference type="Gene3D" id="1.20.1270.180">
    <property type="match status" value="1"/>
</dbReference>
<feature type="chain" id="PRO_5018063686" evidence="1">
    <location>
        <begin position="28"/>
        <end position="133"/>
    </location>
</feature>
<feature type="signal peptide" evidence="1">
    <location>
        <begin position="1"/>
        <end position="27"/>
    </location>
</feature>
<dbReference type="Pfam" id="PF07007">
    <property type="entry name" value="LprI"/>
    <property type="match status" value="1"/>
</dbReference>
<evidence type="ECO:0000256" key="1">
    <source>
        <dbReference type="SAM" id="SignalP"/>
    </source>
</evidence>
<keyword evidence="4" id="KW-1185">Reference proteome</keyword>
<feature type="domain" description="Lysozyme inhibitor LprI-like N-terminal" evidence="2">
    <location>
        <begin position="35"/>
        <end position="114"/>
    </location>
</feature>
<evidence type="ECO:0000313" key="4">
    <source>
        <dbReference type="Proteomes" id="UP000276417"/>
    </source>
</evidence>
<dbReference type="Proteomes" id="UP000276417">
    <property type="component" value="Chromosome 1"/>
</dbReference>
<proteinExistence type="predicted"/>
<dbReference type="InterPro" id="IPR009739">
    <property type="entry name" value="LprI-like_N"/>
</dbReference>
<dbReference type="AlphaFoldDB" id="A0A3G8YAK0"/>
<evidence type="ECO:0000259" key="2">
    <source>
        <dbReference type="Pfam" id="PF07007"/>
    </source>
</evidence>
<keyword evidence="1" id="KW-0732">Signal</keyword>
<protein>
    <submittedName>
        <fullName evidence="3">DUF1311 domain-containing protein</fullName>
    </submittedName>
</protein>
<dbReference type="PANTHER" id="PTHR39176">
    <property type="entry name" value="PERIPLASMIC PROTEIN-RELATED"/>
    <property type="match status" value="1"/>
</dbReference>
<dbReference type="PANTHER" id="PTHR39176:SF1">
    <property type="entry name" value="PERIPLASMIC PROTEIN"/>
    <property type="match status" value="1"/>
</dbReference>
<organism evidence="3 4">
    <name type="scientific">Deinococcus psychrotolerans</name>
    <dbReference type="NCBI Taxonomy" id="2489213"/>
    <lineage>
        <taxon>Bacteria</taxon>
        <taxon>Thermotogati</taxon>
        <taxon>Deinococcota</taxon>
        <taxon>Deinococci</taxon>
        <taxon>Deinococcales</taxon>
        <taxon>Deinococcaceae</taxon>
        <taxon>Deinococcus</taxon>
    </lineage>
</organism>
<dbReference type="EMBL" id="CP034183">
    <property type="protein sequence ID" value="AZI41930.1"/>
    <property type="molecule type" value="Genomic_DNA"/>
</dbReference>
<reference evidence="3 4" key="1">
    <citation type="submission" date="2018-11" db="EMBL/GenBank/DDBJ databases">
        <title>Deinococcus shelandsis sp. nov., isolated from South Shetland Islands soil of Antarctica.</title>
        <authorList>
            <person name="Tian J."/>
        </authorList>
    </citation>
    <scope>NUCLEOTIDE SEQUENCE [LARGE SCALE GENOMIC DNA]</scope>
    <source>
        <strain evidence="3 4">S14-83T</strain>
    </source>
</reference>
<gene>
    <name evidence="3" type="ORF">EHF33_03500</name>
</gene>
<accession>A0A3G8YAK0</accession>
<dbReference type="OrthoDB" id="7340239at2"/>
<dbReference type="KEGG" id="dph:EHF33_03500"/>
<dbReference type="RefSeq" id="WP_124867931.1">
    <property type="nucleotide sequence ID" value="NZ_CP034183.1"/>
</dbReference>
<sequence length="133" mass="14966">MNRHHLNRVAASCMIWASLTLPSMSQAQNKCEGSLTDFDAVYCYQKVFLQADKDLNTVYGKLMSALPGSAKNTLKTLQRTWIKDRDASSVIDRDGFKYVSVGRATQMTVTRVNELNDRLRECLSSGCRVALLR</sequence>